<accession>A0A167NY34</accession>
<dbReference type="OrthoDB" id="2653987at2759"/>
<proteinExistence type="predicted"/>
<evidence type="ECO:0000256" key="1">
    <source>
        <dbReference type="SAM" id="Phobius"/>
    </source>
</evidence>
<name>A0A167NY34_CALVF</name>
<reference evidence="2 3" key="1">
    <citation type="journal article" date="2016" name="Mol. Biol. Evol.">
        <title>Comparative Genomics of Early-Diverging Mushroom-Forming Fungi Provides Insights into the Origins of Lignocellulose Decay Capabilities.</title>
        <authorList>
            <person name="Nagy L.G."/>
            <person name="Riley R."/>
            <person name="Tritt A."/>
            <person name="Adam C."/>
            <person name="Daum C."/>
            <person name="Floudas D."/>
            <person name="Sun H."/>
            <person name="Yadav J.S."/>
            <person name="Pangilinan J."/>
            <person name="Larsson K.H."/>
            <person name="Matsuura K."/>
            <person name="Barry K."/>
            <person name="Labutti K."/>
            <person name="Kuo R."/>
            <person name="Ohm R.A."/>
            <person name="Bhattacharya S.S."/>
            <person name="Shirouzu T."/>
            <person name="Yoshinaga Y."/>
            <person name="Martin F.M."/>
            <person name="Grigoriev I.V."/>
            <person name="Hibbett D.S."/>
        </authorList>
    </citation>
    <scope>NUCLEOTIDE SEQUENCE [LARGE SCALE GENOMIC DNA]</scope>
    <source>
        <strain evidence="2 3">TUFC12733</strain>
    </source>
</reference>
<evidence type="ECO:0000313" key="3">
    <source>
        <dbReference type="Proteomes" id="UP000076738"/>
    </source>
</evidence>
<feature type="transmembrane region" description="Helical" evidence="1">
    <location>
        <begin position="191"/>
        <end position="211"/>
    </location>
</feature>
<protein>
    <submittedName>
        <fullName evidence="2">Uncharacterized protein</fullName>
    </submittedName>
</protein>
<keyword evidence="1" id="KW-0812">Transmembrane</keyword>
<feature type="transmembrane region" description="Helical" evidence="1">
    <location>
        <begin position="41"/>
        <end position="68"/>
    </location>
</feature>
<dbReference type="STRING" id="1330018.A0A167NY34"/>
<dbReference type="EMBL" id="KV417276">
    <property type="protein sequence ID" value="KZO98211.1"/>
    <property type="molecule type" value="Genomic_DNA"/>
</dbReference>
<organism evidence="2 3">
    <name type="scientific">Calocera viscosa (strain TUFC12733)</name>
    <dbReference type="NCBI Taxonomy" id="1330018"/>
    <lineage>
        <taxon>Eukaryota</taxon>
        <taxon>Fungi</taxon>
        <taxon>Dikarya</taxon>
        <taxon>Basidiomycota</taxon>
        <taxon>Agaricomycotina</taxon>
        <taxon>Dacrymycetes</taxon>
        <taxon>Dacrymycetales</taxon>
        <taxon>Dacrymycetaceae</taxon>
        <taxon>Calocera</taxon>
    </lineage>
</organism>
<keyword evidence="1" id="KW-0472">Membrane</keyword>
<feature type="transmembrane region" description="Helical" evidence="1">
    <location>
        <begin position="164"/>
        <end position="185"/>
    </location>
</feature>
<evidence type="ECO:0000313" key="2">
    <source>
        <dbReference type="EMBL" id="KZO98211.1"/>
    </source>
</evidence>
<gene>
    <name evidence="2" type="ORF">CALVIDRAFT_535316</name>
</gene>
<dbReference type="AlphaFoldDB" id="A0A167NY34"/>
<keyword evidence="3" id="KW-1185">Reference proteome</keyword>
<keyword evidence="1" id="KW-1133">Transmembrane helix</keyword>
<dbReference type="Proteomes" id="UP000076738">
    <property type="component" value="Unassembled WGS sequence"/>
</dbReference>
<sequence>MWDLPEGGRQTTFFAGIDGQLLSYAYPSNVTDSRTDTGYRIAVTSLAGAMILHWMAAIISYIACFALYRYELIDARHEEQSTGLLAFRLPGKSSPSLLGSSAFAPIVPGPLALDAAYIGVSRLHPYCLRTARAHMPSNSSASVEAPMTHGIPRLPMDLTRVNDACVGITFVGFVLALLGIMAYMWTFLPSYVSIFSTVCLGVSVLVGMWVLR</sequence>